<evidence type="ECO:0000259" key="1">
    <source>
        <dbReference type="Pfam" id="PF14681"/>
    </source>
</evidence>
<keyword evidence="2" id="KW-0808">Transferase</keyword>
<name>A0A7J3XZ18_9CREN</name>
<dbReference type="InterPro" id="IPR029057">
    <property type="entry name" value="PRTase-like"/>
</dbReference>
<accession>A0A7J3XZ18</accession>
<comment type="caution">
    <text evidence="2">The sequence shown here is derived from an EMBL/GenBank/DDBJ whole genome shotgun (WGS) entry which is preliminary data.</text>
</comment>
<dbReference type="SUPFAM" id="SSF53271">
    <property type="entry name" value="PRTase-like"/>
    <property type="match status" value="1"/>
</dbReference>
<dbReference type="InterPro" id="IPR000836">
    <property type="entry name" value="PRTase_dom"/>
</dbReference>
<dbReference type="Gene3D" id="3.40.50.2020">
    <property type="match status" value="1"/>
</dbReference>
<sequence>MGELILIDNPLARYYLSVLRDKDTTPKSYRDAVRKLGFIVGYEVSKRLRWSKMFIETGAARAEGVFPSKPVYIIGVLGASIPMMHGIWDALPWAGLGLVAAKRRVAGGDLEVEVFYERVIQDLSLHTVIVVDPTLASGKTMSRVVELIGERGGRDILAATILASRRGLEYFWSRHPHVPVYAVEVDPLLDERFYIIPGIGDAGDRSLSSDYVTKY</sequence>
<evidence type="ECO:0000313" key="2">
    <source>
        <dbReference type="EMBL" id="HHP67709.1"/>
    </source>
</evidence>
<keyword evidence="2" id="KW-0328">Glycosyltransferase</keyword>
<dbReference type="Pfam" id="PF14681">
    <property type="entry name" value="UPRTase"/>
    <property type="match status" value="1"/>
</dbReference>
<dbReference type="AlphaFoldDB" id="A0A7J3XZ18"/>
<proteinExistence type="predicted"/>
<gene>
    <name evidence="2" type="ORF">ENM60_02795</name>
</gene>
<reference evidence="2" key="1">
    <citation type="journal article" date="2020" name="mSystems">
        <title>Genome- and Community-Level Interaction Insights into Carbon Utilization and Element Cycling Functions of Hydrothermarchaeota in Hydrothermal Sediment.</title>
        <authorList>
            <person name="Zhou Z."/>
            <person name="Liu Y."/>
            <person name="Xu W."/>
            <person name="Pan J."/>
            <person name="Luo Z.H."/>
            <person name="Li M."/>
        </authorList>
    </citation>
    <scope>NUCLEOTIDE SEQUENCE [LARGE SCALE GENOMIC DNA]</scope>
    <source>
        <strain evidence="2">SpSt-110</strain>
    </source>
</reference>
<dbReference type="CDD" id="cd06223">
    <property type="entry name" value="PRTases_typeI"/>
    <property type="match status" value="1"/>
</dbReference>
<dbReference type="NCBIfam" id="NF001097">
    <property type="entry name" value="PRK00129.1"/>
    <property type="match status" value="1"/>
</dbReference>
<dbReference type="EC" id="2.4.2.9" evidence="2"/>
<dbReference type="GO" id="GO:0004845">
    <property type="term" value="F:uracil phosphoribosyltransferase activity"/>
    <property type="evidence" value="ECO:0007669"/>
    <property type="project" value="UniProtKB-EC"/>
</dbReference>
<protein>
    <submittedName>
        <fullName evidence="2">Uracil phosphoribosyltransferase</fullName>
        <ecNumber evidence="2">2.4.2.9</ecNumber>
    </submittedName>
</protein>
<feature type="domain" description="Phosphoribosyltransferase" evidence="1">
    <location>
        <begin position="7"/>
        <end position="205"/>
    </location>
</feature>
<dbReference type="EMBL" id="DRYK01000035">
    <property type="protein sequence ID" value="HHP67709.1"/>
    <property type="molecule type" value="Genomic_DNA"/>
</dbReference>
<organism evidence="2">
    <name type="scientific">Thermogladius calderae</name>
    <dbReference type="NCBI Taxonomy" id="1200300"/>
    <lineage>
        <taxon>Archaea</taxon>
        <taxon>Thermoproteota</taxon>
        <taxon>Thermoprotei</taxon>
        <taxon>Desulfurococcales</taxon>
        <taxon>Desulfurococcaceae</taxon>
        <taxon>Thermogladius</taxon>
    </lineage>
</organism>